<organism evidence="5 6">
    <name type="scientific">Paradevosia shaoguanensis</name>
    <dbReference type="NCBI Taxonomy" id="1335043"/>
    <lineage>
        <taxon>Bacteria</taxon>
        <taxon>Pseudomonadati</taxon>
        <taxon>Pseudomonadota</taxon>
        <taxon>Alphaproteobacteria</taxon>
        <taxon>Hyphomicrobiales</taxon>
        <taxon>Devosiaceae</taxon>
        <taxon>Paradevosia</taxon>
    </lineage>
</organism>
<name>A0AA41QLF3_9HYPH</name>
<keyword evidence="1" id="KW-0547">Nucleotide-binding</keyword>
<dbReference type="PANTHER" id="PTHR43309">
    <property type="entry name" value="5-OXOPROLINASE SUBUNIT C"/>
    <property type="match status" value="1"/>
</dbReference>
<dbReference type="GO" id="GO:0016787">
    <property type="term" value="F:hydrolase activity"/>
    <property type="evidence" value="ECO:0007669"/>
    <property type="project" value="UniProtKB-KW"/>
</dbReference>
<dbReference type="Pfam" id="PF02626">
    <property type="entry name" value="CT_A_B"/>
    <property type="match status" value="1"/>
</dbReference>
<dbReference type="EMBL" id="JALAZD010000001">
    <property type="protein sequence ID" value="MCI0127042.1"/>
    <property type="molecule type" value="Genomic_DNA"/>
</dbReference>
<dbReference type="RefSeq" id="WP_281735704.1">
    <property type="nucleotide sequence ID" value="NZ_JAKETQ010000001.1"/>
</dbReference>
<feature type="domain" description="Carboxyltransferase" evidence="4">
    <location>
        <begin position="26"/>
        <end position="299"/>
    </location>
</feature>
<comment type="caution">
    <text evidence="5">The sequence shown here is derived from an EMBL/GenBank/DDBJ whole genome shotgun (WGS) entry which is preliminary data.</text>
</comment>
<keyword evidence="2" id="KW-0378">Hydrolase</keyword>
<keyword evidence="3" id="KW-0067">ATP-binding</keyword>
<dbReference type="AlphaFoldDB" id="A0AA41QLF3"/>
<keyword evidence="6" id="KW-1185">Reference proteome</keyword>
<sequence>MSGFLKILRAGPLATIQDMGRIGNLRYGIAASGPMVRSAFRAAGAMLERAGDAGIEFTPTGIEFSVDTTTSAGFCGGDFKLTVNGEPAPWNAAYALAPGDRISIAPGNWGNYGYVRFEHELDVPPLLGSRSTNSTVGLGGFDGRPLLAGDRIPFGAPGNSAPLQGDVPNEPQSLPIRVIWGLHADLFPTAMRRAFLEATFRVSKRLDRMGVRLDGGDFFREARILSLVSDAVVPGDIQVLGDGTPIVLMRDHQPTGGYPRIATVISADMDRFAQLRPGTPVKFEPVTLAHALAAEGGNR</sequence>
<evidence type="ECO:0000256" key="3">
    <source>
        <dbReference type="ARBA" id="ARBA00022840"/>
    </source>
</evidence>
<dbReference type="SUPFAM" id="SSF50891">
    <property type="entry name" value="Cyclophilin-like"/>
    <property type="match status" value="1"/>
</dbReference>
<evidence type="ECO:0000256" key="1">
    <source>
        <dbReference type="ARBA" id="ARBA00022741"/>
    </source>
</evidence>
<dbReference type="InterPro" id="IPR029000">
    <property type="entry name" value="Cyclophilin-like_dom_sf"/>
</dbReference>
<dbReference type="Proteomes" id="UP001156140">
    <property type="component" value="Unassembled WGS sequence"/>
</dbReference>
<dbReference type="InterPro" id="IPR052708">
    <property type="entry name" value="PxpC"/>
</dbReference>
<dbReference type="SMART" id="SM00797">
    <property type="entry name" value="AHS2"/>
    <property type="match status" value="1"/>
</dbReference>
<dbReference type="InterPro" id="IPR003778">
    <property type="entry name" value="CT_A_B"/>
</dbReference>
<evidence type="ECO:0000313" key="6">
    <source>
        <dbReference type="Proteomes" id="UP001156140"/>
    </source>
</evidence>
<protein>
    <submittedName>
        <fullName evidence="5">Biotin-dependent carboxyltransferase family protein</fullName>
    </submittedName>
</protein>
<evidence type="ECO:0000259" key="4">
    <source>
        <dbReference type="SMART" id="SM00797"/>
    </source>
</evidence>
<reference evidence="5" key="1">
    <citation type="submission" date="2022-03" db="EMBL/GenBank/DDBJ databases">
        <title>The complete genome sequence of a Methyloterrigena soli.</title>
        <authorList>
            <person name="Zi Z."/>
        </authorList>
    </citation>
    <scope>NUCLEOTIDE SEQUENCE</scope>
    <source>
        <strain evidence="5">M48</strain>
    </source>
</reference>
<accession>A0AA41QLF3</accession>
<evidence type="ECO:0000313" key="5">
    <source>
        <dbReference type="EMBL" id="MCI0127042.1"/>
    </source>
</evidence>
<proteinExistence type="predicted"/>
<dbReference type="Gene3D" id="2.40.100.10">
    <property type="entry name" value="Cyclophilin-like"/>
    <property type="match status" value="1"/>
</dbReference>
<gene>
    <name evidence="5" type="ORF">ML536_09395</name>
</gene>
<dbReference type="PANTHER" id="PTHR43309:SF5">
    <property type="entry name" value="5-OXOPROLINASE SUBUNIT C"/>
    <property type="match status" value="1"/>
</dbReference>
<evidence type="ECO:0000256" key="2">
    <source>
        <dbReference type="ARBA" id="ARBA00022801"/>
    </source>
</evidence>
<dbReference type="GO" id="GO:0005524">
    <property type="term" value="F:ATP binding"/>
    <property type="evidence" value="ECO:0007669"/>
    <property type="project" value="UniProtKB-KW"/>
</dbReference>